<accession>A0A0C9MM34</accession>
<dbReference type="SUPFAM" id="SSF46689">
    <property type="entry name" value="Homeodomain-like"/>
    <property type="match status" value="1"/>
</dbReference>
<keyword evidence="1 4" id="KW-0238">DNA-binding</keyword>
<dbReference type="CDD" id="cd00086">
    <property type="entry name" value="homeodomain"/>
    <property type="match status" value="1"/>
</dbReference>
<dbReference type="PANTHER" id="PTHR24324">
    <property type="entry name" value="HOMEOBOX PROTEIN HHEX"/>
    <property type="match status" value="1"/>
</dbReference>
<evidence type="ECO:0000256" key="4">
    <source>
        <dbReference type="PROSITE-ProRule" id="PRU00108"/>
    </source>
</evidence>
<dbReference type="GO" id="GO:0005634">
    <property type="term" value="C:nucleus"/>
    <property type="evidence" value="ECO:0007669"/>
    <property type="project" value="UniProtKB-SubCell"/>
</dbReference>
<evidence type="ECO:0000256" key="2">
    <source>
        <dbReference type="ARBA" id="ARBA00023155"/>
    </source>
</evidence>
<organism evidence="7">
    <name type="scientific">Mucor ambiguus</name>
    <dbReference type="NCBI Taxonomy" id="91626"/>
    <lineage>
        <taxon>Eukaryota</taxon>
        <taxon>Fungi</taxon>
        <taxon>Fungi incertae sedis</taxon>
        <taxon>Mucoromycota</taxon>
        <taxon>Mucoromycotina</taxon>
        <taxon>Mucoromycetes</taxon>
        <taxon>Mucorales</taxon>
        <taxon>Mucorineae</taxon>
        <taxon>Mucoraceae</taxon>
        <taxon>Mucor</taxon>
    </lineage>
</organism>
<proteinExistence type="predicted"/>
<dbReference type="InterPro" id="IPR051000">
    <property type="entry name" value="Homeobox_DNA-bind_prot"/>
</dbReference>
<dbReference type="AlphaFoldDB" id="A0A0C9MM34"/>
<keyword evidence="3 4" id="KW-0539">Nucleus</keyword>
<dbReference type="STRING" id="91626.A0A0C9MM34"/>
<feature type="domain" description="Homeobox" evidence="6">
    <location>
        <begin position="65"/>
        <end position="125"/>
    </location>
</feature>
<dbReference type="Gene3D" id="1.10.10.60">
    <property type="entry name" value="Homeodomain-like"/>
    <property type="match status" value="1"/>
</dbReference>
<dbReference type="InterPro" id="IPR017970">
    <property type="entry name" value="Homeobox_CS"/>
</dbReference>
<name>A0A0C9MM34_9FUNG</name>
<dbReference type="PROSITE" id="PS50071">
    <property type="entry name" value="HOMEOBOX_2"/>
    <property type="match status" value="1"/>
</dbReference>
<gene>
    <name evidence="7" type="ORF">MAM1_0057c03652</name>
</gene>
<dbReference type="GO" id="GO:0030154">
    <property type="term" value="P:cell differentiation"/>
    <property type="evidence" value="ECO:0007669"/>
    <property type="project" value="TreeGrafter"/>
</dbReference>
<keyword evidence="2 4" id="KW-0371">Homeobox</keyword>
<evidence type="ECO:0000259" key="6">
    <source>
        <dbReference type="PROSITE" id="PS50071"/>
    </source>
</evidence>
<dbReference type="InterPro" id="IPR001356">
    <property type="entry name" value="HD"/>
</dbReference>
<evidence type="ECO:0000313" key="7">
    <source>
        <dbReference type="EMBL" id="GAN04192.1"/>
    </source>
</evidence>
<dbReference type="InterPro" id="IPR009057">
    <property type="entry name" value="Homeodomain-like_sf"/>
</dbReference>
<dbReference type="OrthoDB" id="6159439at2759"/>
<protein>
    <recommendedName>
        <fullName evidence="6">Homeobox domain-containing protein</fullName>
    </recommendedName>
</protein>
<comment type="subcellular location">
    <subcellularLocation>
        <location evidence="4 5">Nucleus</location>
    </subcellularLocation>
</comment>
<keyword evidence="8" id="KW-1185">Reference proteome</keyword>
<evidence type="ECO:0000256" key="1">
    <source>
        <dbReference type="ARBA" id="ARBA00023125"/>
    </source>
</evidence>
<dbReference type="SMART" id="SM00389">
    <property type="entry name" value="HOX"/>
    <property type="match status" value="1"/>
</dbReference>
<reference evidence="7" key="1">
    <citation type="submission" date="2014-09" db="EMBL/GenBank/DDBJ databases">
        <title>Draft genome sequence of an oleaginous Mucoromycotina fungus Mucor ambiguus NBRC6742.</title>
        <authorList>
            <person name="Takeda I."/>
            <person name="Yamane N."/>
            <person name="Morita T."/>
            <person name="Tamano K."/>
            <person name="Machida M."/>
            <person name="Baker S."/>
            <person name="Koike H."/>
        </authorList>
    </citation>
    <scope>NUCLEOTIDE SEQUENCE</scope>
    <source>
        <strain evidence="7">NBRC 6742</strain>
    </source>
</reference>
<feature type="DNA-binding region" description="Homeobox" evidence="4">
    <location>
        <begin position="67"/>
        <end position="126"/>
    </location>
</feature>
<evidence type="ECO:0000256" key="5">
    <source>
        <dbReference type="RuleBase" id="RU000682"/>
    </source>
</evidence>
<dbReference type="PROSITE" id="PS00027">
    <property type="entry name" value="HOMEOBOX_1"/>
    <property type="match status" value="1"/>
</dbReference>
<sequence>MNNIMNSTIHQQQYQSTLSAYNEGMPFLQDEDAFYQHEIQQDDQEDLNNKKFQQGDDFRPTFYNPFEIKHRRRTSRAQFKVLEKTFLENPKPNAAVRRWLAQKLVMTPRGVQVWFQNRRAKEKSVNAKSTESAKSTSTTATSTASQAALSSSSFSSLSPSSSVLSSPTPAIMTFSTHQQDMYHSESLIKDNSQYSGIYENTCIPSPPLNSACACTDCSNVFATPMSRTMSYPTFYSDASSSAADEEELLMTPVTPFVDNQQQHYMVDPVFMNSRKSYQHQQQQDWLTSPNFLTQDINYYSSPNPMATNDIAVAAATAAMRRMYDDNNSMMFDNRRYSLPVNASQDRYIQSTELFRRLSEPIFDTELNLNDQFNLLPSTAL</sequence>
<evidence type="ECO:0000313" key="8">
    <source>
        <dbReference type="Proteomes" id="UP000053815"/>
    </source>
</evidence>
<dbReference type="GO" id="GO:0000978">
    <property type="term" value="F:RNA polymerase II cis-regulatory region sequence-specific DNA binding"/>
    <property type="evidence" value="ECO:0007669"/>
    <property type="project" value="TreeGrafter"/>
</dbReference>
<dbReference type="Pfam" id="PF00046">
    <property type="entry name" value="Homeodomain"/>
    <property type="match status" value="1"/>
</dbReference>
<evidence type="ECO:0000256" key="3">
    <source>
        <dbReference type="ARBA" id="ARBA00023242"/>
    </source>
</evidence>
<dbReference type="EMBL" id="DF836346">
    <property type="protein sequence ID" value="GAN04192.1"/>
    <property type="molecule type" value="Genomic_DNA"/>
</dbReference>
<dbReference type="GO" id="GO:0000981">
    <property type="term" value="F:DNA-binding transcription factor activity, RNA polymerase II-specific"/>
    <property type="evidence" value="ECO:0007669"/>
    <property type="project" value="InterPro"/>
</dbReference>
<dbReference type="PANTHER" id="PTHR24324:SF9">
    <property type="entry name" value="HOMEOBOX DOMAIN-CONTAINING PROTEIN"/>
    <property type="match status" value="1"/>
</dbReference>
<dbReference type="Proteomes" id="UP000053815">
    <property type="component" value="Unassembled WGS sequence"/>
</dbReference>